<organism evidence="2 4">
    <name type="scientific">Yersinia nurmii</name>
    <dbReference type="NCBI Taxonomy" id="685706"/>
    <lineage>
        <taxon>Bacteria</taxon>
        <taxon>Pseudomonadati</taxon>
        <taxon>Pseudomonadota</taxon>
        <taxon>Gammaproteobacteria</taxon>
        <taxon>Enterobacterales</taxon>
        <taxon>Yersiniaceae</taxon>
        <taxon>Yersinia</taxon>
    </lineage>
</organism>
<reference evidence="2" key="2">
    <citation type="submission" date="2023-06" db="EMBL/GenBank/DDBJ databases">
        <authorList>
            <person name="Polev D.E."/>
            <person name="Saitova A.T."/>
            <person name="Bogumilchik E.A."/>
            <person name="Kokorina G.I."/>
            <person name="Voskresenskaia E.A."/>
        </authorList>
    </citation>
    <scope>NUCLEOTIDE SEQUENCE</scope>
    <source>
        <strain evidence="2">2145 StPb PI</strain>
    </source>
</reference>
<keyword evidence="3" id="KW-1185">Reference proteome</keyword>
<reference evidence="1 3" key="1">
    <citation type="submission" date="2015-03" db="EMBL/GenBank/DDBJ databases">
        <authorList>
            <consortium name="Pathogen Informatics"/>
            <person name="Murphy D."/>
        </authorList>
    </citation>
    <scope>NUCLEOTIDE SEQUENCE [LARGE SCALE GENOMIC DNA]</scope>
    <source>
        <strain evidence="3">type strain: CIP110231</strain>
        <strain evidence="1">Type strain: CIP110231</strain>
    </source>
</reference>
<evidence type="ECO:0008006" key="5">
    <source>
        <dbReference type="Google" id="ProtNLM"/>
    </source>
</evidence>
<dbReference type="Proteomes" id="UP000040578">
    <property type="component" value="Unassembled WGS sequence"/>
</dbReference>
<evidence type="ECO:0000313" key="1">
    <source>
        <dbReference type="EMBL" id="CNE46726.1"/>
    </source>
</evidence>
<dbReference type="Proteomes" id="UP001167864">
    <property type="component" value="Unassembled WGS sequence"/>
</dbReference>
<dbReference type="EMBL" id="CPYD01000005">
    <property type="protein sequence ID" value="CNE46726.1"/>
    <property type="molecule type" value="Genomic_DNA"/>
</dbReference>
<proteinExistence type="predicted"/>
<evidence type="ECO:0000313" key="3">
    <source>
        <dbReference type="Proteomes" id="UP000040578"/>
    </source>
</evidence>
<comment type="caution">
    <text evidence="2">The sequence shown here is derived from an EMBL/GenBank/DDBJ whole genome shotgun (WGS) entry which is preliminary data.</text>
</comment>
<dbReference type="RefSeq" id="WP_072080616.1">
    <property type="nucleotide sequence ID" value="NZ_CPYD01000005.1"/>
</dbReference>
<name>A0AAW7JYH0_9GAMM</name>
<accession>A0AAW7JYH0</accession>
<dbReference type="EMBL" id="JAUEHU010000002">
    <property type="protein sequence ID" value="MDN0086222.1"/>
    <property type="molecule type" value="Genomic_DNA"/>
</dbReference>
<protein>
    <recommendedName>
        <fullName evidence="5">DUF2946 domain-containing protein</fullName>
    </recommendedName>
</protein>
<dbReference type="AlphaFoldDB" id="A0AAW7JYH0"/>
<gene>
    <name evidence="1" type="ORF">ERS137967_01617</name>
    <name evidence="2" type="ORF">QVN42_02250</name>
</gene>
<evidence type="ECO:0000313" key="2">
    <source>
        <dbReference type="EMBL" id="MDN0086222.1"/>
    </source>
</evidence>
<sequence>MSASVGIPQLMHRIRTSTQRMCGLLLVFFWLILNAQLAVAGHHCDLMLSGQPAVIQHQEHTQHTMDMSHGQAQNALCDKHCVPDSMQPDGSVIALAALLPQTELRLAAVQTHAVIQKSDWYSPPIAGPPTEIVFCRFRE</sequence>
<evidence type="ECO:0000313" key="4">
    <source>
        <dbReference type="Proteomes" id="UP001167864"/>
    </source>
</evidence>